<gene>
    <name evidence="1" type="ORF">BGE01nite_15860</name>
</gene>
<evidence type="ECO:0000313" key="2">
    <source>
        <dbReference type="Proteomes" id="UP000321577"/>
    </source>
</evidence>
<evidence type="ECO:0000313" key="1">
    <source>
        <dbReference type="EMBL" id="GEP42295.1"/>
    </source>
</evidence>
<dbReference type="EMBL" id="BKAG01000009">
    <property type="protein sequence ID" value="GEP42295.1"/>
    <property type="molecule type" value="Genomic_DNA"/>
</dbReference>
<proteinExistence type="predicted"/>
<comment type="caution">
    <text evidence="1">The sequence shown here is derived from an EMBL/GenBank/DDBJ whole genome shotgun (WGS) entry which is preliminary data.</text>
</comment>
<evidence type="ECO:0008006" key="3">
    <source>
        <dbReference type="Google" id="ProtNLM"/>
    </source>
</evidence>
<dbReference type="Proteomes" id="UP000321577">
    <property type="component" value="Unassembled WGS sequence"/>
</dbReference>
<sequence length="139" mass="15468">MVSCESTAPTPDQLDALEQKVRADHQVYYDDLNQRRAAGQLTQAEYETEKTKLDHQVHSKVDTMLWTRHELAQSEMKANGIPTPDRPVLLDAPGVGSVQGSLYSSSRMNGLGNQIQGNFMRDVGGSNFNERRAGTVYDQ</sequence>
<keyword evidence="2" id="KW-1185">Reference proteome</keyword>
<name>A0A512M6C7_9BACT</name>
<protein>
    <recommendedName>
        <fullName evidence="3">SHOCT domain-containing protein</fullName>
    </recommendedName>
</protein>
<accession>A0A512M6C7</accession>
<dbReference type="AlphaFoldDB" id="A0A512M6C7"/>
<reference evidence="1 2" key="1">
    <citation type="submission" date="2019-07" db="EMBL/GenBank/DDBJ databases">
        <title>Whole genome shotgun sequence of Brevifollis gellanilyticus NBRC 108608.</title>
        <authorList>
            <person name="Hosoyama A."/>
            <person name="Uohara A."/>
            <person name="Ohji S."/>
            <person name="Ichikawa N."/>
        </authorList>
    </citation>
    <scope>NUCLEOTIDE SEQUENCE [LARGE SCALE GENOMIC DNA]</scope>
    <source>
        <strain evidence="1 2">NBRC 108608</strain>
    </source>
</reference>
<organism evidence="1 2">
    <name type="scientific">Brevifollis gellanilyticus</name>
    <dbReference type="NCBI Taxonomy" id="748831"/>
    <lineage>
        <taxon>Bacteria</taxon>
        <taxon>Pseudomonadati</taxon>
        <taxon>Verrucomicrobiota</taxon>
        <taxon>Verrucomicrobiia</taxon>
        <taxon>Verrucomicrobiales</taxon>
        <taxon>Verrucomicrobiaceae</taxon>
    </lineage>
</organism>